<name>A0AAQ3Y8B0_9ENTE</name>
<dbReference type="AlphaFoldDB" id="A0AAQ3Y8B0"/>
<dbReference type="Proteomes" id="UP000194948">
    <property type="component" value="Chromosome"/>
</dbReference>
<evidence type="ECO:0000256" key="8">
    <source>
        <dbReference type="RuleBase" id="RU003993"/>
    </source>
</evidence>
<evidence type="ECO:0000256" key="3">
    <source>
        <dbReference type="ARBA" id="ARBA00009370"/>
    </source>
</evidence>
<feature type="active site" evidence="7">
    <location>
        <position position="76"/>
    </location>
</feature>
<keyword evidence="13" id="KW-1185">Reference proteome</keyword>
<dbReference type="InterPro" id="IPR019758">
    <property type="entry name" value="Pept_S26A_signal_pept_1_CS"/>
</dbReference>
<comment type="catalytic activity">
    <reaction evidence="1 8">
        <text>Cleavage of hydrophobic, N-terminal signal or leader sequences from secreted and periplasmic proteins.</text>
        <dbReference type="EC" id="3.4.21.89"/>
    </reaction>
</comment>
<evidence type="ECO:0000313" key="13">
    <source>
        <dbReference type="Proteomes" id="UP000194948"/>
    </source>
</evidence>
<evidence type="ECO:0000256" key="1">
    <source>
        <dbReference type="ARBA" id="ARBA00000677"/>
    </source>
</evidence>
<dbReference type="EC" id="3.4.21.89" evidence="4 8"/>
<dbReference type="PANTHER" id="PTHR43390">
    <property type="entry name" value="SIGNAL PEPTIDASE I"/>
    <property type="match status" value="1"/>
</dbReference>
<dbReference type="InterPro" id="IPR019756">
    <property type="entry name" value="Pept_S26A_signal_pept_1_Ser-AS"/>
</dbReference>
<dbReference type="CDD" id="cd06530">
    <property type="entry name" value="S26_SPase_I"/>
    <property type="match status" value="1"/>
</dbReference>
<accession>A0AAQ3Y8B0</accession>
<organism evidence="12 13">
    <name type="scientific">Candidatus Enterococcus palustris</name>
    <dbReference type="NCBI Taxonomy" id="1834189"/>
    <lineage>
        <taxon>Bacteria</taxon>
        <taxon>Bacillati</taxon>
        <taxon>Bacillota</taxon>
        <taxon>Bacilli</taxon>
        <taxon>Lactobacillales</taxon>
        <taxon>Enterococcaceae</taxon>
        <taxon>Enterococcus</taxon>
    </lineage>
</organism>
<dbReference type="GO" id="GO:0006465">
    <property type="term" value="P:signal peptide processing"/>
    <property type="evidence" value="ECO:0007669"/>
    <property type="project" value="InterPro"/>
</dbReference>
<dbReference type="RefSeq" id="WP_086315375.1">
    <property type="nucleotide sequence ID" value="NZ_CP147244.1"/>
</dbReference>
<dbReference type="SUPFAM" id="SSF51306">
    <property type="entry name" value="LexA/Signal peptidase"/>
    <property type="match status" value="1"/>
</dbReference>
<evidence type="ECO:0000256" key="6">
    <source>
        <dbReference type="ARBA" id="ARBA00022801"/>
    </source>
</evidence>
<sequence>MINRLSEKKEPHRGKASAKKKPSHKPLSTQQLKKRQLKLQKQRRMRIIKNVLLAILALFSLWFLFNIRTHYVDGESMMPTLRNKDRVLIAKTKKVDRYAIVTLKPKNKPNEMYIKRVIGMPGDVIWLDKGDLYINHQIPKKPSSLKKEQLPDGTIKVKIDPLVSMELSEKKKIPDEYYFVMGDNRNNSLDSRKFGLVNQSQIEGKLILRYTPINKLGLVN</sequence>
<feature type="transmembrane region" description="Helical" evidence="8">
    <location>
        <begin position="47"/>
        <end position="65"/>
    </location>
</feature>
<gene>
    <name evidence="12" type="ORF">A5821_002858</name>
</gene>
<protein>
    <recommendedName>
        <fullName evidence="4 8">Signal peptidase I</fullName>
        <ecNumber evidence="4 8">3.4.21.89</ecNumber>
    </recommendedName>
</protein>
<comment type="subcellular location">
    <subcellularLocation>
        <location evidence="2">Cell membrane</location>
        <topology evidence="2">Single-pass type II membrane protein</topology>
    </subcellularLocation>
    <subcellularLocation>
        <location evidence="9">Membrane</location>
        <topology evidence="9">Single-pass type II membrane protein</topology>
    </subcellularLocation>
</comment>
<evidence type="ECO:0000256" key="5">
    <source>
        <dbReference type="ARBA" id="ARBA00022670"/>
    </source>
</evidence>
<dbReference type="GO" id="GO:0005886">
    <property type="term" value="C:plasma membrane"/>
    <property type="evidence" value="ECO:0007669"/>
    <property type="project" value="UniProtKB-SubCell"/>
</dbReference>
<dbReference type="PROSITE" id="PS00501">
    <property type="entry name" value="SPASE_I_1"/>
    <property type="match status" value="1"/>
</dbReference>
<evidence type="ECO:0000256" key="10">
    <source>
        <dbReference type="SAM" id="MobiDB-lite"/>
    </source>
</evidence>
<comment type="similarity">
    <text evidence="3 9">Belongs to the peptidase S26 family.</text>
</comment>
<dbReference type="InterPro" id="IPR019533">
    <property type="entry name" value="Peptidase_S26"/>
</dbReference>
<evidence type="ECO:0000256" key="7">
    <source>
        <dbReference type="PIRSR" id="PIRSR600223-1"/>
    </source>
</evidence>
<proteinExistence type="inferred from homology"/>
<dbReference type="PROSITE" id="PS00761">
    <property type="entry name" value="SPASE_I_3"/>
    <property type="match status" value="1"/>
</dbReference>
<evidence type="ECO:0000256" key="9">
    <source>
        <dbReference type="RuleBase" id="RU362042"/>
    </source>
</evidence>
<feature type="active site" evidence="7">
    <location>
        <position position="115"/>
    </location>
</feature>
<keyword evidence="6 8" id="KW-0378">Hydrolase</keyword>
<dbReference type="GO" id="GO:0004252">
    <property type="term" value="F:serine-type endopeptidase activity"/>
    <property type="evidence" value="ECO:0007669"/>
    <property type="project" value="InterPro"/>
</dbReference>
<keyword evidence="8" id="KW-0812">Transmembrane</keyword>
<dbReference type="InterPro" id="IPR019757">
    <property type="entry name" value="Pept_S26A_signal_pept_1_Lys-AS"/>
</dbReference>
<feature type="domain" description="Peptidase S26" evidence="11">
    <location>
        <begin position="46"/>
        <end position="210"/>
    </location>
</feature>
<dbReference type="InterPro" id="IPR000223">
    <property type="entry name" value="Pept_S26A_signal_pept_1"/>
</dbReference>
<dbReference type="EMBL" id="CP147244">
    <property type="protein sequence ID" value="WYK01721.1"/>
    <property type="molecule type" value="Genomic_DNA"/>
</dbReference>
<evidence type="ECO:0000259" key="11">
    <source>
        <dbReference type="Pfam" id="PF10502"/>
    </source>
</evidence>
<evidence type="ECO:0000313" key="12">
    <source>
        <dbReference type="EMBL" id="WYK01721.1"/>
    </source>
</evidence>
<evidence type="ECO:0000256" key="4">
    <source>
        <dbReference type="ARBA" id="ARBA00013208"/>
    </source>
</evidence>
<reference evidence="12 13" key="2">
    <citation type="submission" date="2024-03" db="EMBL/GenBank/DDBJ databases">
        <title>The Genome Sequence of Enterococcus sp. DIV0205d.</title>
        <authorList>
            <consortium name="The Broad Institute Genomics Platform"/>
            <consortium name="The Broad Institute Microbial Omics Core"/>
            <consortium name="The Broad Institute Genomic Center for Infectious Diseases"/>
            <person name="Earl A."/>
            <person name="Manson A."/>
            <person name="Gilmore M."/>
            <person name="Schwartman J."/>
            <person name="Shea T."/>
            <person name="Abouelleil A."/>
            <person name="Cao P."/>
            <person name="Chapman S."/>
            <person name="Cusick C."/>
            <person name="Young S."/>
            <person name="Neafsey D."/>
            <person name="Nusbaum C."/>
            <person name="Birren B."/>
        </authorList>
    </citation>
    <scope>NUCLEOTIDE SEQUENCE [LARGE SCALE GENOMIC DNA]</scope>
    <source>
        <strain evidence="12 13">7F3_DIV0205</strain>
    </source>
</reference>
<dbReference type="InterPro" id="IPR036286">
    <property type="entry name" value="LexA/Signal_pep-like_sf"/>
</dbReference>
<dbReference type="PRINTS" id="PR00727">
    <property type="entry name" value="LEADERPTASE"/>
</dbReference>
<evidence type="ECO:0000256" key="2">
    <source>
        <dbReference type="ARBA" id="ARBA00004401"/>
    </source>
</evidence>
<dbReference type="PROSITE" id="PS00760">
    <property type="entry name" value="SPASE_I_2"/>
    <property type="match status" value="1"/>
</dbReference>
<dbReference type="Pfam" id="PF10502">
    <property type="entry name" value="Peptidase_S26"/>
    <property type="match status" value="1"/>
</dbReference>
<reference evidence="13" key="1">
    <citation type="submission" date="2017-05" db="EMBL/GenBank/DDBJ databases">
        <title>The Genome Sequence of EEnterococcus faecalis 9F2_4866.</title>
        <authorList>
            <consortium name="The Broad Institute Genomics Platform"/>
            <consortium name="The Broad Institute Genomic Center for Infectious Diseases"/>
            <person name="Earl A."/>
            <person name="Manson A."/>
            <person name="Schwartman J."/>
            <person name="Gilmore M."/>
            <person name="Abouelleil A."/>
            <person name="Cao P."/>
            <person name="Chapman S."/>
            <person name="Cusick C."/>
            <person name="Shea T."/>
            <person name="Young S."/>
            <person name="Neafsey D."/>
            <person name="Nusbaum C."/>
            <person name="Birren B."/>
        </authorList>
    </citation>
    <scope>NUCLEOTIDE SEQUENCE [LARGE SCALE GENOMIC DNA]</scope>
    <source>
        <strain evidence="13">7F3_DIV0205</strain>
    </source>
</reference>
<keyword evidence="5 8" id="KW-0645">Protease</keyword>
<feature type="compositionally biased region" description="Basic residues" evidence="10">
    <location>
        <begin position="11"/>
        <end position="24"/>
    </location>
</feature>
<dbReference type="NCBIfam" id="TIGR02227">
    <property type="entry name" value="sigpep_I_bact"/>
    <property type="match status" value="1"/>
</dbReference>
<feature type="region of interest" description="Disordered" evidence="10">
    <location>
        <begin position="1"/>
        <end position="34"/>
    </location>
</feature>
<keyword evidence="8" id="KW-1133">Transmembrane helix</keyword>
<keyword evidence="8" id="KW-0472">Membrane</keyword>
<dbReference type="Gene3D" id="2.10.109.10">
    <property type="entry name" value="Umud Fragment, subunit A"/>
    <property type="match status" value="1"/>
</dbReference>
<feature type="compositionally biased region" description="Basic and acidic residues" evidence="10">
    <location>
        <begin position="1"/>
        <end position="10"/>
    </location>
</feature>
<dbReference type="PANTHER" id="PTHR43390:SF1">
    <property type="entry name" value="CHLOROPLAST PROCESSING PEPTIDASE"/>
    <property type="match status" value="1"/>
</dbReference>
<dbReference type="GO" id="GO:0009003">
    <property type="term" value="F:signal peptidase activity"/>
    <property type="evidence" value="ECO:0007669"/>
    <property type="project" value="UniProtKB-EC"/>
</dbReference>